<evidence type="ECO:0000313" key="14">
    <source>
        <dbReference type="Proteomes" id="UP000824190"/>
    </source>
</evidence>
<keyword evidence="4" id="KW-0547">Nucleotide-binding</keyword>
<dbReference type="InterPro" id="IPR036640">
    <property type="entry name" value="ABC1_TM_sf"/>
</dbReference>
<proteinExistence type="inferred from homology"/>
<organism evidence="13 14">
    <name type="scientific">Candidatus Corynebacterium avicola</name>
    <dbReference type="NCBI Taxonomy" id="2838527"/>
    <lineage>
        <taxon>Bacteria</taxon>
        <taxon>Bacillati</taxon>
        <taxon>Actinomycetota</taxon>
        <taxon>Actinomycetes</taxon>
        <taxon>Mycobacteriales</taxon>
        <taxon>Corynebacteriaceae</taxon>
        <taxon>Corynebacterium</taxon>
    </lineage>
</organism>
<dbReference type="GO" id="GO:0016887">
    <property type="term" value="F:ATP hydrolysis activity"/>
    <property type="evidence" value="ECO:0007669"/>
    <property type="project" value="InterPro"/>
</dbReference>
<dbReference type="Pfam" id="PF00005">
    <property type="entry name" value="ABC_tran"/>
    <property type="match status" value="1"/>
</dbReference>
<dbReference type="InterPro" id="IPR039421">
    <property type="entry name" value="Type_1_exporter"/>
</dbReference>
<dbReference type="PANTHER" id="PTHR24221">
    <property type="entry name" value="ATP-BINDING CASSETTE SUB-FAMILY B"/>
    <property type="match status" value="1"/>
</dbReference>
<evidence type="ECO:0000256" key="4">
    <source>
        <dbReference type="ARBA" id="ARBA00022741"/>
    </source>
</evidence>
<keyword evidence="2" id="KW-0997">Cell inner membrane</keyword>
<evidence type="ECO:0000256" key="9">
    <source>
        <dbReference type="ARBA" id="ARBA00023455"/>
    </source>
</evidence>
<dbReference type="SMART" id="SM00382">
    <property type="entry name" value="AAA"/>
    <property type="match status" value="1"/>
</dbReference>
<comment type="subcellular location">
    <subcellularLocation>
        <location evidence="1">Cell inner membrane</location>
        <topology evidence="1">Multi-pass membrane protein</topology>
    </subcellularLocation>
</comment>
<feature type="transmembrane region" description="Helical" evidence="10">
    <location>
        <begin position="15"/>
        <end position="39"/>
    </location>
</feature>
<dbReference type="PANTHER" id="PTHR24221:SF654">
    <property type="entry name" value="ATP-BINDING CASSETTE SUB-FAMILY B MEMBER 6"/>
    <property type="match status" value="1"/>
</dbReference>
<dbReference type="AlphaFoldDB" id="A0A9D1ULI7"/>
<evidence type="ECO:0000256" key="5">
    <source>
        <dbReference type="ARBA" id="ARBA00022840"/>
    </source>
</evidence>
<dbReference type="PROSITE" id="PS00211">
    <property type="entry name" value="ABC_TRANSPORTER_1"/>
    <property type="match status" value="1"/>
</dbReference>
<keyword evidence="2" id="KW-1003">Cell membrane</keyword>
<feature type="domain" description="ABC transporter" evidence="11">
    <location>
        <begin position="329"/>
        <end position="560"/>
    </location>
</feature>
<feature type="transmembrane region" description="Helical" evidence="10">
    <location>
        <begin position="51"/>
        <end position="71"/>
    </location>
</feature>
<feature type="domain" description="ABC transmembrane type-1" evidence="12">
    <location>
        <begin position="19"/>
        <end position="297"/>
    </location>
</feature>
<evidence type="ECO:0000256" key="10">
    <source>
        <dbReference type="SAM" id="Phobius"/>
    </source>
</evidence>
<dbReference type="InterPro" id="IPR003439">
    <property type="entry name" value="ABC_transporter-like_ATP-bd"/>
</dbReference>
<evidence type="ECO:0000259" key="11">
    <source>
        <dbReference type="PROSITE" id="PS50893"/>
    </source>
</evidence>
<feature type="transmembrane region" description="Helical" evidence="10">
    <location>
        <begin position="152"/>
        <end position="171"/>
    </location>
</feature>
<dbReference type="GO" id="GO:0005524">
    <property type="term" value="F:ATP binding"/>
    <property type="evidence" value="ECO:0007669"/>
    <property type="project" value="UniProtKB-KW"/>
</dbReference>
<dbReference type="EMBL" id="DXGC01000091">
    <property type="protein sequence ID" value="HIW92187.1"/>
    <property type="molecule type" value="Genomic_DNA"/>
</dbReference>
<dbReference type="Gene3D" id="3.40.50.300">
    <property type="entry name" value="P-loop containing nucleotide triphosphate hydrolases"/>
    <property type="match status" value="1"/>
</dbReference>
<dbReference type="InterPro" id="IPR003593">
    <property type="entry name" value="AAA+_ATPase"/>
</dbReference>
<dbReference type="PROSITE" id="PS50893">
    <property type="entry name" value="ABC_TRANSPORTER_2"/>
    <property type="match status" value="1"/>
</dbReference>
<dbReference type="GO" id="GO:0034040">
    <property type="term" value="F:ATPase-coupled lipid transmembrane transporter activity"/>
    <property type="evidence" value="ECO:0007669"/>
    <property type="project" value="TreeGrafter"/>
</dbReference>
<evidence type="ECO:0000256" key="3">
    <source>
        <dbReference type="ARBA" id="ARBA00022692"/>
    </source>
</evidence>
<name>A0A9D1ULI7_9CORY</name>
<evidence type="ECO:0000259" key="12">
    <source>
        <dbReference type="PROSITE" id="PS50929"/>
    </source>
</evidence>
<gene>
    <name evidence="13" type="ORF">H9870_11060</name>
</gene>
<dbReference type="InterPro" id="IPR011527">
    <property type="entry name" value="ABC1_TM_dom"/>
</dbReference>
<accession>A0A9D1ULI7</accession>
<dbReference type="InterPro" id="IPR027417">
    <property type="entry name" value="P-loop_NTPase"/>
</dbReference>
<keyword evidence="3 10" id="KW-0812">Transmembrane</keyword>
<comment type="similarity">
    <text evidence="9">Belongs to the ABC transporter superfamily. Siderophore-Fe(3+) uptake transporter (SIUT) (TC 3.A.1.21) family.</text>
</comment>
<protein>
    <submittedName>
        <fullName evidence="13">ABC transporter ATP-binding protein/permease</fullName>
    </submittedName>
</protein>
<dbReference type="GO" id="GO:0005886">
    <property type="term" value="C:plasma membrane"/>
    <property type="evidence" value="ECO:0007669"/>
    <property type="project" value="UniProtKB-SubCell"/>
</dbReference>
<sequence>MLTKIRAIIGGGADYRAYVALTVISSILQAASVVVLFPLLEDLFGPNSADAWPWVLLLVALIAASWAIDIVSAHKGLSVGLALMHAICGNTPTAVLNWPATDLNRKKLTDLRRLVSQGSLEVTSAPVLLLGPVITAPVFTVALAVGLAFVNIPVAIVTLVGALLMMGAFQLSGKLTERADKEFANANATLDDRLFDFARAQPSLRTARRVSTGARLVDDAIGEARGRTLKLLLWQLPGEILFSLVLQVVLLGFGVTVWLAYDDGTLTGVAAAATVIVMLRVIEQVNGISGSATGIRNLGRTLDEAAEATAVAASAPATPPAALGAAPSTRLEKVGVRFADGTVGVDGVDLDLAPGTVTVVVGRSGSGKTTLLRTLAGLTDVADGRVVLDDNAADTTTLRSNASMVFQDTELGTGSVRDNLTAVNPDLSQEDLDRLADAAGLRTILESIPTGWDTPVGELGNRLSGGERQRVGIARALAKPSHLLLVDEATSALDARNEAAVVDSIRTVRGDYTTVIVTHRPATLEIADTVVVLDDGKIVEQGTPAELSAAGGAFARIAEEWRNAAQWRV</sequence>
<evidence type="ECO:0000256" key="2">
    <source>
        <dbReference type="ARBA" id="ARBA00022519"/>
    </source>
</evidence>
<keyword evidence="6" id="KW-1278">Translocase</keyword>
<reference evidence="13" key="2">
    <citation type="submission" date="2021-04" db="EMBL/GenBank/DDBJ databases">
        <authorList>
            <person name="Gilroy R."/>
        </authorList>
    </citation>
    <scope>NUCLEOTIDE SEQUENCE</scope>
    <source>
        <strain evidence="13">CHK32-1732</strain>
    </source>
</reference>
<feature type="transmembrane region" description="Helical" evidence="10">
    <location>
        <begin position="240"/>
        <end position="259"/>
    </location>
</feature>
<evidence type="ECO:0000256" key="8">
    <source>
        <dbReference type="ARBA" id="ARBA00023136"/>
    </source>
</evidence>
<dbReference type="Gene3D" id="1.20.1560.10">
    <property type="entry name" value="ABC transporter type 1, transmembrane domain"/>
    <property type="match status" value="1"/>
</dbReference>
<dbReference type="SUPFAM" id="SSF90123">
    <property type="entry name" value="ABC transporter transmembrane region"/>
    <property type="match status" value="1"/>
</dbReference>
<evidence type="ECO:0000256" key="1">
    <source>
        <dbReference type="ARBA" id="ARBA00004429"/>
    </source>
</evidence>
<comment type="caution">
    <text evidence="13">The sequence shown here is derived from an EMBL/GenBank/DDBJ whole genome shotgun (WGS) entry which is preliminary data.</text>
</comment>
<feature type="transmembrane region" description="Helical" evidence="10">
    <location>
        <begin position="122"/>
        <end position="146"/>
    </location>
</feature>
<dbReference type="Proteomes" id="UP000824190">
    <property type="component" value="Unassembled WGS sequence"/>
</dbReference>
<keyword evidence="7 10" id="KW-1133">Transmembrane helix</keyword>
<evidence type="ECO:0000256" key="7">
    <source>
        <dbReference type="ARBA" id="ARBA00022989"/>
    </source>
</evidence>
<reference evidence="13" key="1">
    <citation type="journal article" date="2021" name="PeerJ">
        <title>Extensive microbial diversity within the chicken gut microbiome revealed by metagenomics and culture.</title>
        <authorList>
            <person name="Gilroy R."/>
            <person name="Ravi A."/>
            <person name="Getino M."/>
            <person name="Pursley I."/>
            <person name="Horton D.L."/>
            <person name="Alikhan N.F."/>
            <person name="Baker D."/>
            <person name="Gharbi K."/>
            <person name="Hall N."/>
            <person name="Watson M."/>
            <person name="Adriaenssens E.M."/>
            <person name="Foster-Nyarko E."/>
            <person name="Jarju S."/>
            <person name="Secka A."/>
            <person name="Antonio M."/>
            <person name="Oren A."/>
            <person name="Chaudhuri R.R."/>
            <person name="La Ragione R."/>
            <person name="Hildebrand F."/>
            <person name="Pallen M.J."/>
        </authorList>
    </citation>
    <scope>NUCLEOTIDE SEQUENCE</scope>
    <source>
        <strain evidence="13">CHK32-1732</strain>
    </source>
</reference>
<dbReference type="SUPFAM" id="SSF52540">
    <property type="entry name" value="P-loop containing nucleoside triphosphate hydrolases"/>
    <property type="match status" value="1"/>
</dbReference>
<dbReference type="GO" id="GO:0140359">
    <property type="term" value="F:ABC-type transporter activity"/>
    <property type="evidence" value="ECO:0007669"/>
    <property type="project" value="InterPro"/>
</dbReference>
<keyword evidence="5 13" id="KW-0067">ATP-binding</keyword>
<keyword evidence="8 10" id="KW-0472">Membrane</keyword>
<dbReference type="PROSITE" id="PS50929">
    <property type="entry name" value="ABC_TM1F"/>
    <property type="match status" value="1"/>
</dbReference>
<dbReference type="InterPro" id="IPR017871">
    <property type="entry name" value="ABC_transporter-like_CS"/>
</dbReference>
<evidence type="ECO:0000256" key="6">
    <source>
        <dbReference type="ARBA" id="ARBA00022967"/>
    </source>
</evidence>
<evidence type="ECO:0000313" key="13">
    <source>
        <dbReference type="EMBL" id="HIW92187.1"/>
    </source>
</evidence>